<dbReference type="AlphaFoldDB" id="A0A9N8HZR1"/>
<dbReference type="GO" id="GO:0046872">
    <property type="term" value="F:metal ion binding"/>
    <property type="evidence" value="ECO:0007669"/>
    <property type="project" value="UniProtKB-KW"/>
</dbReference>
<dbReference type="Proteomes" id="UP001153069">
    <property type="component" value="Unassembled WGS sequence"/>
</dbReference>
<evidence type="ECO:0000313" key="6">
    <source>
        <dbReference type="Proteomes" id="UP001153069"/>
    </source>
</evidence>
<dbReference type="EMBL" id="CAICTM010003063">
    <property type="protein sequence ID" value="CAB9530830.1"/>
    <property type="molecule type" value="Genomic_DNA"/>
</dbReference>
<feature type="domain" description="DDE Tnp4" evidence="4">
    <location>
        <begin position="249"/>
        <end position="425"/>
    </location>
</feature>
<evidence type="ECO:0000256" key="2">
    <source>
        <dbReference type="ARBA" id="ARBA00022723"/>
    </source>
</evidence>
<feature type="region of interest" description="Disordered" evidence="3">
    <location>
        <begin position="58"/>
        <end position="81"/>
    </location>
</feature>
<evidence type="ECO:0000313" key="5">
    <source>
        <dbReference type="EMBL" id="CAB9530830.1"/>
    </source>
</evidence>
<feature type="region of interest" description="Disordered" evidence="3">
    <location>
        <begin position="467"/>
        <end position="514"/>
    </location>
</feature>
<feature type="compositionally biased region" description="Low complexity" evidence="3">
    <location>
        <begin position="67"/>
        <end position="80"/>
    </location>
</feature>
<feature type="compositionally biased region" description="Basic and acidic residues" evidence="3">
    <location>
        <begin position="467"/>
        <end position="493"/>
    </location>
</feature>
<comment type="caution">
    <text evidence="5">The sequence shown here is derived from an EMBL/GenBank/DDBJ whole genome shotgun (WGS) entry which is preliminary data.</text>
</comment>
<sequence length="562" mass="65944">MEMDLQDQANDHDDEINISDCFNPDGTMKLALYCQYMEQQERLDDEEDNRLMETMMDDENEQDNSDSATRATTSTTTTTRTRVRSCKSLKPYYFDSNGRKVELKPRQTIWYLMYVVSPTLDSAKWHKKFRRRFRMPYSEWLELLEQCQQDHRFKRWMSKDAVGLQSSPLELMILGALRYLGRGLTFDDLEEYTAINEETHRQFLHAFIDFGAKVLYPLHVKMPTTKEEFHPHQREFAVGGMPGAGFSSDGTNVVMWRCSHNLKQANMGFKQSNPARTYNLTCNHRRLILHTTEGHPSRWNDKTLAHFDQFLNQLHEGRILQDVGFGLFSWEGEIGKSRLEHTRYKGAWGLVDNGYHRWSCTQAPGKHDLLRSEQRLSEWMESFRKDAECCFGILKGRWRVLKTGIRLDGPVAADKIWLTCCALHNWLLRTDGLDEWHSSMGENDVQEMRRFAPLALQRLTDEELRVFGGREHERQSTNEEQRRRAIQRQRDTTAQDDENMDASDGSNDNLQGPQRYALDGSVLVNSLAYDDFRNRLVEHFDIMFRKNRVRWPTQRATTNNNH</sequence>
<name>A0A9N8HZR1_9STRA</name>
<dbReference type="OrthoDB" id="42907at2759"/>
<proteinExistence type="predicted"/>
<dbReference type="PANTHER" id="PTHR47150">
    <property type="entry name" value="OS12G0169200 PROTEIN"/>
    <property type="match status" value="1"/>
</dbReference>
<protein>
    <recommendedName>
        <fullName evidence="4">DDE Tnp4 domain-containing protein</fullName>
    </recommendedName>
</protein>
<keyword evidence="2" id="KW-0479">Metal-binding</keyword>
<reference evidence="5" key="1">
    <citation type="submission" date="2020-06" db="EMBL/GenBank/DDBJ databases">
        <authorList>
            <consortium name="Plant Systems Biology data submission"/>
        </authorList>
    </citation>
    <scope>NUCLEOTIDE SEQUENCE</scope>
    <source>
        <strain evidence="5">D6</strain>
    </source>
</reference>
<gene>
    <name evidence="5" type="ORF">SEMRO_3065_G343090.2</name>
</gene>
<keyword evidence="6" id="KW-1185">Reference proteome</keyword>
<dbReference type="InterPro" id="IPR027806">
    <property type="entry name" value="HARBI1_dom"/>
</dbReference>
<dbReference type="Pfam" id="PF13359">
    <property type="entry name" value="DDE_Tnp_4"/>
    <property type="match status" value="1"/>
</dbReference>
<dbReference type="PANTHER" id="PTHR47150:SF5">
    <property type="entry name" value="OS07G0546750 PROTEIN"/>
    <property type="match status" value="1"/>
</dbReference>
<evidence type="ECO:0000256" key="3">
    <source>
        <dbReference type="SAM" id="MobiDB-lite"/>
    </source>
</evidence>
<accession>A0A9N8HZR1</accession>
<organism evidence="5 6">
    <name type="scientific">Seminavis robusta</name>
    <dbReference type="NCBI Taxonomy" id="568900"/>
    <lineage>
        <taxon>Eukaryota</taxon>
        <taxon>Sar</taxon>
        <taxon>Stramenopiles</taxon>
        <taxon>Ochrophyta</taxon>
        <taxon>Bacillariophyta</taxon>
        <taxon>Bacillariophyceae</taxon>
        <taxon>Bacillariophycidae</taxon>
        <taxon>Naviculales</taxon>
        <taxon>Naviculaceae</taxon>
        <taxon>Seminavis</taxon>
    </lineage>
</organism>
<evidence type="ECO:0000259" key="4">
    <source>
        <dbReference type="Pfam" id="PF13359"/>
    </source>
</evidence>
<comment type="cofactor">
    <cofactor evidence="1">
        <name>a divalent metal cation</name>
        <dbReference type="ChEBI" id="CHEBI:60240"/>
    </cofactor>
</comment>
<evidence type="ECO:0000256" key="1">
    <source>
        <dbReference type="ARBA" id="ARBA00001968"/>
    </source>
</evidence>